<protein>
    <submittedName>
        <fullName evidence="1">Regulatory-associated protein of TOR 1-like</fullName>
    </submittedName>
</protein>
<keyword evidence="2" id="KW-1185">Reference proteome</keyword>
<evidence type="ECO:0000313" key="2">
    <source>
        <dbReference type="Proteomes" id="UP000265520"/>
    </source>
</evidence>
<organism evidence="1 2">
    <name type="scientific">Trifolium medium</name>
    <dbReference type="NCBI Taxonomy" id="97028"/>
    <lineage>
        <taxon>Eukaryota</taxon>
        <taxon>Viridiplantae</taxon>
        <taxon>Streptophyta</taxon>
        <taxon>Embryophyta</taxon>
        <taxon>Tracheophyta</taxon>
        <taxon>Spermatophyta</taxon>
        <taxon>Magnoliopsida</taxon>
        <taxon>eudicotyledons</taxon>
        <taxon>Gunneridae</taxon>
        <taxon>Pentapetalae</taxon>
        <taxon>rosids</taxon>
        <taxon>fabids</taxon>
        <taxon>Fabales</taxon>
        <taxon>Fabaceae</taxon>
        <taxon>Papilionoideae</taxon>
        <taxon>50 kb inversion clade</taxon>
        <taxon>NPAAA clade</taxon>
        <taxon>Hologalegina</taxon>
        <taxon>IRL clade</taxon>
        <taxon>Trifolieae</taxon>
        <taxon>Trifolium</taxon>
    </lineage>
</organism>
<accession>A0A392P039</accession>
<reference evidence="1 2" key="1">
    <citation type="journal article" date="2018" name="Front. Plant Sci.">
        <title>Red Clover (Trifolium pratense) and Zigzag Clover (T. medium) - A Picture of Genomic Similarities and Differences.</title>
        <authorList>
            <person name="Dluhosova J."/>
            <person name="Istvanek J."/>
            <person name="Nedelnik J."/>
            <person name="Repkova J."/>
        </authorList>
    </citation>
    <scope>NUCLEOTIDE SEQUENCE [LARGE SCALE GENOMIC DNA]</scope>
    <source>
        <strain evidence="2">cv. 10/8</strain>
        <tissue evidence="1">Leaf</tissue>
    </source>
</reference>
<dbReference type="Proteomes" id="UP000265520">
    <property type="component" value="Unassembled WGS sequence"/>
</dbReference>
<name>A0A392P039_9FABA</name>
<evidence type="ECO:0000313" key="1">
    <source>
        <dbReference type="EMBL" id="MCI05413.1"/>
    </source>
</evidence>
<dbReference type="EMBL" id="LXQA010058590">
    <property type="protein sequence ID" value="MCI05413.1"/>
    <property type="molecule type" value="Genomic_DNA"/>
</dbReference>
<proteinExistence type="predicted"/>
<dbReference type="AlphaFoldDB" id="A0A392P039"/>
<sequence>MALGDLMASRFSQSTVLIVPNHHDDSTATAFSSSASAAALNDESDFTSVPHRRDSEFAAASSSSTSAYANAATTMAYLPQTSFFNELRHDAFELELPSGPSDSGLVSKWRPKDKCLRNLKL</sequence>
<comment type="caution">
    <text evidence="1">The sequence shown here is derived from an EMBL/GenBank/DDBJ whole genome shotgun (WGS) entry which is preliminary data.</text>
</comment>